<evidence type="ECO:0000313" key="1">
    <source>
        <dbReference type="EMBL" id="QSZ36243.1"/>
    </source>
</evidence>
<dbReference type="EMBL" id="CP063410">
    <property type="protein sequence ID" value="QSZ36243.1"/>
    <property type="molecule type" value="Genomic_DNA"/>
</dbReference>
<name>A0A8A3PMM4_9HELO</name>
<protein>
    <submittedName>
        <fullName evidence="1">Uncharacterized protein</fullName>
    </submittedName>
</protein>
<keyword evidence="2" id="KW-1185">Reference proteome</keyword>
<sequence>MLFAEQVIVILNIDSEKTLIPIVDTTFLDTM</sequence>
<dbReference type="AlphaFoldDB" id="A0A8A3PMM4"/>
<gene>
    <name evidence="1" type="ORF">DSL72_007369</name>
</gene>
<dbReference type="Proteomes" id="UP000672032">
    <property type="component" value="Chromosome 6"/>
</dbReference>
<evidence type="ECO:0000313" key="2">
    <source>
        <dbReference type="Proteomes" id="UP000672032"/>
    </source>
</evidence>
<reference evidence="1" key="1">
    <citation type="submission" date="2020-10" db="EMBL/GenBank/DDBJ databases">
        <title>Genome Sequence of Monilinia vaccinii-corymbosi Sheds Light on Mummy Berry Disease Infection of Blueberry and Mating Type.</title>
        <authorList>
            <person name="Yow A.G."/>
            <person name="Zhang Y."/>
            <person name="Bansal K."/>
            <person name="Eacker S.M."/>
            <person name="Sullivan S."/>
            <person name="Liachko I."/>
            <person name="Cubeta M.A."/>
            <person name="Rollins J.A."/>
            <person name="Ashrafi H."/>
        </authorList>
    </citation>
    <scope>NUCLEOTIDE SEQUENCE</scope>
    <source>
        <strain evidence="1">RL-1</strain>
    </source>
</reference>
<organism evidence="1 2">
    <name type="scientific">Monilinia vaccinii-corymbosi</name>
    <dbReference type="NCBI Taxonomy" id="61207"/>
    <lineage>
        <taxon>Eukaryota</taxon>
        <taxon>Fungi</taxon>
        <taxon>Dikarya</taxon>
        <taxon>Ascomycota</taxon>
        <taxon>Pezizomycotina</taxon>
        <taxon>Leotiomycetes</taxon>
        <taxon>Helotiales</taxon>
        <taxon>Sclerotiniaceae</taxon>
        <taxon>Monilinia</taxon>
    </lineage>
</organism>
<proteinExistence type="predicted"/>
<accession>A0A8A3PMM4</accession>